<protein>
    <submittedName>
        <fullName evidence="2">Uncharacterized protein</fullName>
    </submittedName>
</protein>
<reference evidence="2" key="1">
    <citation type="submission" date="2022-11" db="UniProtKB">
        <authorList>
            <consortium name="WormBaseParasite"/>
        </authorList>
    </citation>
    <scope>IDENTIFICATION</scope>
</reference>
<dbReference type="WBParaSite" id="nRc.2.0.1.t38556-RA">
    <property type="protein sequence ID" value="nRc.2.0.1.t38556-RA"/>
    <property type="gene ID" value="nRc.2.0.1.g38556"/>
</dbReference>
<evidence type="ECO:0000313" key="1">
    <source>
        <dbReference type="Proteomes" id="UP000887565"/>
    </source>
</evidence>
<keyword evidence="1" id="KW-1185">Reference proteome</keyword>
<proteinExistence type="predicted"/>
<organism evidence="1 2">
    <name type="scientific">Romanomermis culicivorax</name>
    <name type="common">Nematode worm</name>
    <dbReference type="NCBI Taxonomy" id="13658"/>
    <lineage>
        <taxon>Eukaryota</taxon>
        <taxon>Metazoa</taxon>
        <taxon>Ecdysozoa</taxon>
        <taxon>Nematoda</taxon>
        <taxon>Enoplea</taxon>
        <taxon>Dorylaimia</taxon>
        <taxon>Mermithida</taxon>
        <taxon>Mermithoidea</taxon>
        <taxon>Mermithidae</taxon>
        <taxon>Romanomermis</taxon>
    </lineage>
</organism>
<evidence type="ECO:0000313" key="2">
    <source>
        <dbReference type="WBParaSite" id="nRc.2.0.1.t38556-RA"/>
    </source>
</evidence>
<dbReference type="Proteomes" id="UP000887565">
    <property type="component" value="Unplaced"/>
</dbReference>
<accession>A0A915KJG4</accession>
<sequence>MVIYYKL</sequence>
<name>A0A915KJG4_ROMCU</name>